<dbReference type="GO" id="GO:0009117">
    <property type="term" value="P:nucleotide metabolic process"/>
    <property type="evidence" value="ECO:0007669"/>
    <property type="project" value="UniProtKB-KW"/>
</dbReference>
<dbReference type="PANTHER" id="PTHR11409">
    <property type="entry name" value="ADENOSINE DEAMINASE"/>
    <property type="match status" value="1"/>
</dbReference>
<feature type="domain" description="Adenosine deaminase" evidence="8">
    <location>
        <begin position="2"/>
        <end position="143"/>
    </location>
</feature>
<comment type="catalytic activity">
    <reaction evidence="7">
        <text>N(6)-methyl-AMP + H2O + H(+) = IMP + methylamine</text>
        <dbReference type="Rhea" id="RHEA:16001"/>
        <dbReference type="ChEBI" id="CHEBI:15377"/>
        <dbReference type="ChEBI" id="CHEBI:15378"/>
        <dbReference type="ChEBI" id="CHEBI:58053"/>
        <dbReference type="ChEBI" id="CHEBI:59338"/>
        <dbReference type="ChEBI" id="CHEBI:144842"/>
    </reaction>
    <physiologicalReaction direction="left-to-right" evidence="7">
        <dbReference type="Rhea" id="RHEA:16002"/>
    </physiologicalReaction>
</comment>
<evidence type="ECO:0000313" key="9">
    <source>
        <dbReference type="EMBL" id="CAD7269007.1"/>
    </source>
</evidence>
<dbReference type="GO" id="GO:0004000">
    <property type="term" value="F:adenosine deaminase activity"/>
    <property type="evidence" value="ECO:0007669"/>
    <property type="project" value="TreeGrafter"/>
</dbReference>
<protein>
    <recommendedName>
        <fullName evidence="8">Adenosine deaminase domain-containing protein</fullName>
    </recommendedName>
</protein>
<keyword evidence="6" id="KW-0546">Nucleotide metabolism</keyword>
<gene>
    <name evidence="9" type="ORF">TSIB3V08_LOCUS13007</name>
</gene>
<dbReference type="EMBL" id="OC018976">
    <property type="protein sequence ID" value="CAD7269007.1"/>
    <property type="molecule type" value="Genomic_DNA"/>
</dbReference>
<dbReference type="AlphaFoldDB" id="A0A7R9BBF5"/>
<evidence type="ECO:0000256" key="1">
    <source>
        <dbReference type="ARBA" id="ARBA00001947"/>
    </source>
</evidence>
<dbReference type="Pfam" id="PF00962">
    <property type="entry name" value="A_deaminase"/>
    <property type="match status" value="1"/>
</dbReference>
<evidence type="ECO:0000256" key="6">
    <source>
        <dbReference type="ARBA" id="ARBA00023080"/>
    </source>
</evidence>
<evidence type="ECO:0000256" key="4">
    <source>
        <dbReference type="ARBA" id="ARBA00022801"/>
    </source>
</evidence>
<reference evidence="9" key="1">
    <citation type="submission" date="2020-11" db="EMBL/GenBank/DDBJ databases">
        <authorList>
            <person name="Tran Van P."/>
        </authorList>
    </citation>
    <scope>NUCLEOTIDE SEQUENCE</scope>
</reference>
<sequence>MFSVAHSLTSSPAALFKATTDVITEFSQDGVVYLELRSTPRQVPRTMTKTQYIQAIIDAILECRQTLNILVKLLVSIDRRQGQKEAEETLDLVFKVNKMHPDIVVGLDLSGDPSQRDFMEFSSVLAEARRYGLKMSIHCAEVGFNYCLSEWSNERLVDYWSLIECNDKTSSLLESYRMQ</sequence>
<dbReference type="GO" id="GO:0006154">
    <property type="term" value="P:adenosine catabolic process"/>
    <property type="evidence" value="ECO:0007669"/>
    <property type="project" value="TreeGrafter"/>
</dbReference>
<dbReference type="SUPFAM" id="SSF51556">
    <property type="entry name" value="Metallo-dependent hydrolases"/>
    <property type="match status" value="1"/>
</dbReference>
<dbReference type="InterPro" id="IPR032466">
    <property type="entry name" value="Metal_Hydrolase"/>
</dbReference>
<evidence type="ECO:0000256" key="5">
    <source>
        <dbReference type="ARBA" id="ARBA00022833"/>
    </source>
</evidence>
<dbReference type="InterPro" id="IPR006330">
    <property type="entry name" value="Ado/ade_deaminase"/>
</dbReference>
<comment type="similarity">
    <text evidence="2">Belongs to the metallo-dependent hydrolases superfamily. Adenosine and AMP deaminases family.</text>
</comment>
<accession>A0A7R9BBF5</accession>
<keyword evidence="4" id="KW-0378">Hydrolase</keyword>
<evidence type="ECO:0000256" key="7">
    <source>
        <dbReference type="ARBA" id="ARBA00048787"/>
    </source>
</evidence>
<evidence type="ECO:0000256" key="3">
    <source>
        <dbReference type="ARBA" id="ARBA00022723"/>
    </source>
</evidence>
<organism evidence="9">
    <name type="scientific">Timema shepardi</name>
    <name type="common">Walking stick</name>
    <dbReference type="NCBI Taxonomy" id="629360"/>
    <lineage>
        <taxon>Eukaryota</taxon>
        <taxon>Metazoa</taxon>
        <taxon>Ecdysozoa</taxon>
        <taxon>Arthropoda</taxon>
        <taxon>Hexapoda</taxon>
        <taxon>Insecta</taxon>
        <taxon>Pterygota</taxon>
        <taxon>Neoptera</taxon>
        <taxon>Polyneoptera</taxon>
        <taxon>Phasmatodea</taxon>
        <taxon>Timematodea</taxon>
        <taxon>Timematoidea</taxon>
        <taxon>Timematidae</taxon>
        <taxon>Timema</taxon>
    </lineage>
</organism>
<dbReference type="Gene3D" id="3.20.20.140">
    <property type="entry name" value="Metal-dependent hydrolases"/>
    <property type="match status" value="1"/>
</dbReference>
<dbReference type="PANTHER" id="PTHR11409:SF42">
    <property type="entry name" value="ADENOSINE DEAMINASE-LIKE PROTEIN"/>
    <property type="match status" value="1"/>
</dbReference>
<dbReference type="GO" id="GO:0046103">
    <property type="term" value="P:inosine biosynthetic process"/>
    <property type="evidence" value="ECO:0007669"/>
    <property type="project" value="TreeGrafter"/>
</dbReference>
<dbReference type="InterPro" id="IPR001365">
    <property type="entry name" value="A_deaminase_dom"/>
</dbReference>
<dbReference type="GO" id="GO:0046872">
    <property type="term" value="F:metal ion binding"/>
    <property type="evidence" value="ECO:0007669"/>
    <property type="project" value="UniProtKB-KW"/>
</dbReference>
<evidence type="ECO:0000256" key="2">
    <source>
        <dbReference type="ARBA" id="ARBA00006676"/>
    </source>
</evidence>
<name>A0A7R9BBF5_TIMSH</name>
<evidence type="ECO:0000259" key="8">
    <source>
        <dbReference type="Pfam" id="PF00962"/>
    </source>
</evidence>
<keyword evidence="5" id="KW-0862">Zinc</keyword>
<proteinExistence type="inferred from homology"/>
<keyword evidence="3" id="KW-0479">Metal-binding</keyword>
<comment type="cofactor">
    <cofactor evidence="1">
        <name>Zn(2+)</name>
        <dbReference type="ChEBI" id="CHEBI:29105"/>
    </cofactor>
</comment>